<gene>
    <name evidence="2" type="ORF">AWZ03_009056</name>
</gene>
<name>A0A484B7A5_DRONA</name>
<sequence>MPRQRVPSAPISHCSHLEQRQRRLVPLPEPDPELEPQPEPDPEQPKKPFGARLVSCVVPRRKLRGFSYWKLVETGAPATPTAAFPIARPTTANNCLGYFQYHLRLPRIAQYYLPSWLAT</sequence>
<reference evidence="2 3" key="1">
    <citation type="journal article" date="2019" name="J. Hered.">
        <title>An Improved Genome Assembly for Drosophila navojoa, the Basal Species in the mojavensis Cluster.</title>
        <authorList>
            <person name="Vanderlinde T."/>
            <person name="Dupim E.G."/>
            <person name="Nazario-Yepiz N.O."/>
            <person name="Carvalho A.B."/>
        </authorList>
    </citation>
    <scope>NUCLEOTIDE SEQUENCE [LARGE SCALE GENOMIC DNA]</scope>
    <source>
        <strain evidence="2">Navoj_Jal97</strain>
        <tissue evidence="2">Whole organism</tissue>
    </source>
</reference>
<organism evidence="2 3">
    <name type="scientific">Drosophila navojoa</name>
    <name type="common">Fruit fly</name>
    <dbReference type="NCBI Taxonomy" id="7232"/>
    <lineage>
        <taxon>Eukaryota</taxon>
        <taxon>Metazoa</taxon>
        <taxon>Ecdysozoa</taxon>
        <taxon>Arthropoda</taxon>
        <taxon>Hexapoda</taxon>
        <taxon>Insecta</taxon>
        <taxon>Pterygota</taxon>
        <taxon>Neoptera</taxon>
        <taxon>Endopterygota</taxon>
        <taxon>Diptera</taxon>
        <taxon>Brachycera</taxon>
        <taxon>Muscomorpha</taxon>
        <taxon>Ephydroidea</taxon>
        <taxon>Drosophilidae</taxon>
        <taxon>Drosophila</taxon>
    </lineage>
</organism>
<dbReference type="AlphaFoldDB" id="A0A484B7A5"/>
<feature type="region of interest" description="Disordered" evidence="1">
    <location>
        <begin position="18"/>
        <end position="50"/>
    </location>
</feature>
<dbReference type="Proteomes" id="UP000295192">
    <property type="component" value="Unassembled WGS sequence"/>
</dbReference>
<evidence type="ECO:0000313" key="3">
    <source>
        <dbReference type="Proteomes" id="UP000295192"/>
    </source>
</evidence>
<keyword evidence="3" id="KW-1185">Reference proteome</keyword>
<proteinExistence type="predicted"/>
<accession>A0A484B7A5</accession>
<feature type="compositionally biased region" description="Acidic residues" evidence="1">
    <location>
        <begin position="30"/>
        <end position="42"/>
    </location>
</feature>
<comment type="caution">
    <text evidence="2">The sequence shown here is derived from an EMBL/GenBank/DDBJ whole genome shotgun (WGS) entry which is preliminary data.</text>
</comment>
<evidence type="ECO:0000313" key="2">
    <source>
        <dbReference type="EMBL" id="TDG44529.1"/>
    </source>
</evidence>
<protein>
    <submittedName>
        <fullName evidence="2">Uncharacterized protein</fullName>
    </submittedName>
</protein>
<dbReference type="EMBL" id="LSRL02000102">
    <property type="protein sequence ID" value="TDG44529.1"/>
    <property type="molecule type" value="Genomic_DNA"/>
</dbReference>
<evidence type="ECO:0000256" key="1">
    <source>
        <dbReference type="SAM" id="MobiDB-lite"/>
    </source>
</evidence>